<dbReference type="EMBL" id="JBAMIC010000004">
    <property type="protein sequence ID" value="KAK7108422.1"/>
    <property type="molecule type" value="Genomic_DNA"/>
</dbReference>
<keyword evidence="3" id="KW-1185">Reference proteome</keyword>
<dbReference type="Pfam" id="PF04991">
    <property type="entry name" value="LicD"/>
    <property type="match status" value="1"/>
</dbReference>
<dbReference type="InterPro" id="IPR007074">
    <property type="entry name" value="LicD/FKTN/FKRP_NTP_transf"/>
</dbReference>
<dbReference type="Proteomes" id="UP001374579">
    <property type="component" value="Unassembled WGS sequence"/>
</dbReference>
<gene>
    <name evidence="2" type="ORF">V1264_016165</name>
</gene>
<evidence type="ECO:0000313" key="2">
    <source>
        <dbReference type="EMBL" id="KAK7108422.1"/>
    </source>
</evidence>
<evidence type="ECO:0000259" key="1">
    <source>
        <dbReference type="Pfam" id="PF04991"/>
    </source>
</evidence>
<evidence type="ECO:0000313" key="3">
    <source>
        <dbReference type="Proteomes" id="UP001374579"/>
    </source>
</evidence>
<accession>A0AAN9GHA1</accession>
<comment type="caution">
    <text evidence="2">The sequence shown here is derived from an EMBL/GenBank/DDBJ whole genome shotgun (WGS) entry which is preliminary data.</text>
</comment>
<dbReference type="PANTHER" id="PTHR43404">
    <property type="entry name" value="LIPOPOLYSACCHARIDE CHOLINEPHOSPHOTRANSFERASE LICD"/>
    <property type="match status" value="1"/>
</dbReference>
<sequence>MSIFSSFRTMLFLSILTVLIVLAFLYLSDLVLEERQVFRSAERARENQQSLTSSGQQTSLLAVNLRDTRTGHVPGASLVIRPVTGKRDGNRDLDKTLEVHKRISGAPSSVRTRTIISAPFSRTSSPEPDCGDAPFTTKDEELKWFKPLLIGQDLCRILETTDAFAAALTKANISFFMDSGTLVGSFRHHGIVPWDDDVDFMVPRDREQEVKNVLKELKPKFILDSAQVTRWKLYEANGQQIPGVSWKYPFLDIIFYEETSTHIRDDDIRTYPTYKYPKDWIFPLTSRPLNGRWLPAPQQTQRMLQLNYKLDMCETGSYNHRLESLNSKNKKSLPCEKLHGVLPFVKRATVDGGCTETLLQGDRILGQYFFVNKTC</sequence>
<dbReference type="GO" id="GO:0009100">
    <property type="term" value="P:glycoprotein metabolic process"/>
    <property type="evidence" value="ECO:0007669"/>
    <property type="project" value="UniProtKB-ARBA"/>
</dbReference>
<name>A0AAN9GHA1_9CAEN</name>
<dbReference type="PANTHER" id="PTHR43404:SF2">
    <property type="entry name" value="LIPOPOLYSACCHARIDE CHOLINEPHOSPHOTRANSFERASE LICD"/>
    <property type="match status" value="1"/>
</dbReference>
<organism evidence="2 3">
    <name type="scientific">Littorina saxatilis</name>
    <dbReference type="NCBI Taxonomy" id="31220"/>
    <lineage>
        <taxon>Eukaryota</taxon>
        <taxon>Metazoa</taxon>
        <taxon>Spiralia</taxon>
        <taxon>Lophotrochozoa</taxon>
        <taxon>Mollusca</taxon>
        <taxon>Gastropoda</taxon>
        <taxon>Caenogastropoda</taxon>
        <taxon>Littorinimorpha</taxon>
        <taxon>Littorinoidea</taxon>
        <taxon>Littorinidae</taxon>
        <taxon>Littorina</taxon>
    </lineage>
</organism>
<protein>
    <recommendedName>
        <fullName evidence="1">LicD/FKTN/FKRP nucleotidyltransferase domain-containing protein</fullName>
    </recommendedName>
</protein>
<reference evidence="2 3" key="1">
    <citation type="submission" date="2024-02" db="EMBL/GenBank/DDBJ databases">
        <title>Chromosome-scale genome assembly of the rough periwinkle Littorina saxatilis.</title>
        <authorList>
            <person name="De Jode A."/>
            <person name="Faria R."/>
            <person name="Formenti G."/>
            <person name="Sims Y."/>
            <person name="Smith T.P."/>
            <person name="Tracey A."/>
            <person name="Wood J.M.D."/>
            <person name="Zagrodzka Z.B."/>
            <person name="Johannesson K."/>
            <person name="Butlin R.K."/>
            <person name="Leder E.H."/>
        </authorList>
    </citation>
    <scope>NUCLEOTIDE SEQUENCE [LARGE SCALE GENOMIC DNA]</scope>
    <source>
        <strain evidence="2">Snail1</strain>
        <tissue evidence="2">Muscle</tissue>
    </source>
</reference>
<feature type="domain" description="LicD/FKTN/FKRP nucleotidyltransferase" evidence="1">
    <location>
        <begin position="170"/>
        <end position="216"/>
    </location>
</feature>
<dbReference type="InterPro" id="IPR052942">
    <property type="entry name" value="LPS_cholinephosphotransferase"/>
</dbReference>
<dbReference type="AlphaFoldDB" id="A0AAN9GHA1"/>
<proteinExistence type="predicted"/>